<evidence type="ECO:0000313" key="6">
    <source>
        <dbReference type="EMBL" id="KAK9705276.1"/>
    </source>
</evidence>
<gene>
    <name evidence="6" type="ORF">RND81_07G044400</name>
</gene>
<name>A0AAW1JN30_SAPOF</name>
<evidence type="ECO:0000256" key="2">
    <source>
        <dbReference type="ARBA" id="ARBA00022771"/>
    </source>
</evidence>
<dbReference type="Proteomes" id="UP001443914">
    <property type="component" value="Unassembled WGS sequence"/>
</dbReference>
<protein>
    <recommendedName>
        <fullName evidence="5">SWIM-type domain-containing protein</fullName>
    </recommendedName>
</protein>
<keyword evidence="7" id="KW-1185">Reference proteome</keyword>
<dbReference type="InterPro" id="IPR006564">
    <property type="entry name" value="Znf_PMZ"/>
</dbReference>
<dbReference type="InterPro" id="IPR004330">
    <property type="entry name" value="FAR1_DNA_bnd_dom"/>
</dbReference>
<keyword evidence="1" id="KW-0479">Metal-binding</keyword>
<keyword evidence="3" id="KW-0862">Zinc</keyword>
<dbReference type="AlphaFoldDB" id="A0AAW1JN30"/>
<evidence type="ECO:0000259" key="5">
    <source>
        <dbReference type="PROSITE" id="PS50966"/>
    </source>
</evidence>
<dbReference type="PANTHER" id="PTHR47718:SF18">
    <property type="entry name" value="PROTEIN FAR1-RELATED SEQUENCE 5-LIKE"/>
    <property type="match status" value="1"/>
</dbReference>
<evidence type="ECO:0000256" key="4">
    <source>
        <dbReference type="PROSITE-ProRule" id="PRU00325"/>
    </source>
</evidence>
<comment type="caution">
    <text evidence="6">The sequence shown here is derived from an EMBL/GenBank/DDBJ whole genome shotgun (WGS) entry which is preliminary data.</text>
</comment>
<dbReference type="EMBL" id="JBDFQZ010000007">
    <property type="protein sequence ID" value="KAK9705276.1"/>
    <property type="molecule type" value="Genomic_DNA"/>
</dbReference>
<feature type="domain" description="SWIM-type" evidence="5">
    <location>
        <begin position="581"/>
        <end position="615"/>
    </location>
</feature>
<evidence type="ECO:0000256" key="1">
    <source>
        <dbReference type="ARBA" id="ARBA00022723"/>
    </source>
</evidence>
<dbReference type="InterPro" id="IPR018289">
    <property type="entry name" value="MULE_transposase_dom"/>
</dbReference>
<dbReference type="Pfam" id="PF10551">
    <property type="entry name" value="MULE"/>
    <property type="match status" value="1"/>
</dbReference>
<dbReference type="Pfam" id="PF03101">
    <property type="entry name" value="FAR1"/>
    <property type="match status" value="1"/>
</dbReference>
<dbReference type="SMART" id="SM00575">
    <property type="entry name" value="ZnF_PMZ"/>
    <property type="match status" value="1"/>
</dbReference>
<proteinExistence type="predicted"/>
<reference evidence="6" key="1">
    <citation type="submission" date="2024-03" db="EMBL/GenBank/DDBJ databases">
        <title>WGS assembly of Saponaria officinalis var. Norfolk2.</title>
        <authorList>
            <person name="Jenkins J."/>
            <person name="Shu S."/>
            <person name="Grimwood J."/>
            <person name="Barry K."/>
            <person name="Goodstein D."/>
            <person name="Schmutz J."/>
            <person name="Leebens-Mack J."/>
            <person name="Osbourn A."/>
        </authorList>
    </citation>
    <scope>NUCLEOTIDE SEQUENCE [LARGE SCALE GENOMIC DNA]</scope>
    <source>
        <strain evidence="6">JIC</strain>
    </source>
</reference>
<dbReference type="Pfam" id="PF04434">
    <property type="entry name" value="SWIM"/>
    <property type="match status" value="1"/>
</dbReference>
<evidence type="ECO:0000313" key="7">
    <source>
        <dbReference type="Proteomes" id="UP001443914"/>
    </source>
</evidence>
<organism evidence="6 7">
    <name type="scientific">Saponaria officinalis</name>
    <name type="common">Common soapwort</name>
    <name type="synonym">Lychnis saponaria</name>
    <dbReference type="NCBI Taxonomy" id="3572"/>
    <lineage>
        <taxon>Eukaryota</taxon>
        <taxon>Viridiplantae</taxon>
        <taxon>Streptophyta</taxon>
        <taxon>Embryophyta</taxon>
        <taxon>Tracheophyta</taxon>
        <taxon>Spermatophyta</taxon>
        <taxon>Magnoliopsida</taxon>
        <taxon>eudicotyledons</taxon>
        <taxon>Gunneridae</taxon>
        <taxon>Pentapetalae</taxon>
        <taxon>Caryophyllales</taxon>
        <taxon>Caryophyllaceae</taxon>
        <taxon>Caryophylleae</taxon>
        <taxon>Saponaria</taxon>
    </lineage>
</organism>
<accession>A0AAW1JN30</accession>
<sequence length="815" mass="93426">MELNALNNQLVPFEETFPNSDLEGEAEEVSHDAHEISENIVTPIDSNPTSTTIETDSQVSPNVVGIPGVGVPHCPEDLKPSIGKTFSTLEEGFSFYREYAKTCGFTSRLDSSKSVKGTITHKQCVCSKEGHGKHEGVKRKRSFTRVGCEARVNFKRLDTGEYVIYDFIEAHNHAMVTPDTMVHLKQSRDLNLVHKKMIMDNSRVNHGPVKTFRMFKEYVRGYKNVGASLEDFKNFSRDVKKFLKDYDAQMLIETFMQKKSMCPSFYFDFDVDCDQNLNKIFWADPIGIKNYALFGDSNSFDTIFDFNKYRMVFTPFTGVDNHKRCVTFAAGMIAKENAESFTWLFENYVKAMGGCYPVTIITDQCLGIKAGIEKVFGSITQHRYCMWHIMKKMPEKVGSAICRDTEFLKEITSIIWGDDIEPSEFESRWCSILESYELTDHEWLNQLYEIRESWIPSYFRDTYLGGIMRTTSRSESENSFFGNFTNPHLSLVEFWMRYQTAMDAQRWKNSKLTADSKNSSPVLATPLLLEKHASEFYTPSIFYEFQEELKESCFRCGLEKISKEEKTEKISVIDRAKNNVYEVLCSDMKFSCSCKRFERYGLLCRHVLWVLNTKGYEEIPGNYLLGRWGKSASYRPIFNVANTTLLADCASLDTRQQQISELWSEVFTSVSLVEDDEGNAEDLLLLLRNFNEKLLVSSRASKSMSKKSEIEILLGSKIPIQATVLPPKQSKNKGSGRRMISEKEKAVEQHSKPLRKCNACGQMANHDKRNCHKKQYSGCDGDELMKVGRVSRKKSQLLVIFQYGVTVFSFFQCAV</sequence>
<dbReference type="GO" id="GO:0008270">
    <property type="term" value="F:zinc ion binding"/>
    <property type="evidence" value="ECO:0007669"/>
    <property type="project" value="UniProtKB-KW"/>
</dbReference>
<dbReference type="PROSITE" id="PS50966">
    <property type="entry name" value="ZF_SWIM"/>
    <property type="match status" value="1"/>
</dbReference>
<keyword evidence="2 4" id="KW-0863">Zinc-finger</keyword>
<dbReference type="PANTHER" id="PTHR47718">
    <property type="entry name" value="OS01G0519700 PROTEIN"/>
    <property type="match status" value="1"/>
</dbReference>
<dbReference type="InterPro" id="IPR007527">
    <property type="entry name" value="Znf_SWIM"/>
</dbReference>
<evidence type="ECO:0000256" key="3">
    <source>
        <dbReference type="ARBA" id="ARBA00022833"/>
    </source>
</evidence>